<name>A0A9W8U3X5_9AGAR</name>
<keyword evidence="3" id="KW-1185">Reference proteome</keyword>
<evidence type="ECO:0000256" key="1">
    <source>
        <dbReference type="SAM" id="MobiDB-lite"/>
    </source>
</evidence>
<dbReference type="PANTHER" id="PTHR33050:SF7">
    <property type="entry name" value="RIBONUCLEASE H"/>
    <property type="match status" value="1"/>
</dbReference>
<protein>
    <submittedName>
        <fullName evidence="2">Uncharacterized protein</fullName>
    </submittedName>
</protein>
<dbReference type="EMBL" id="JANVFU010000001">
    <property type="protein sequence ID" value="KAJ3751507.1"/>
    <property type="molecule type" value="Genomic_DNA"/>
</dbReference>
<feature type="region of interest" description="Disordered" evidence="1">
    <location>
        <begin position="1"/>
        <end position="31"/>
    </location>
</feature>
<dbReference type="SUPFAM" id="SSF56672">
    <property type="entry name" value="DNA/RNA polymerases"/>
    <property type="match status" value="1"/>
</dbReference>
<dbReference type="PANTHER" id="PTHR33050">
    <property type="entry name" value="REVERSE TRANSCRIPTASE DOMAIN-CONTAINING PROTEIN"/>
    <property type="match status" value="1"/>
</dbReference>
<comment type="caution">
    <text evidence="2">The sequence shown here is derived from an EMBL/GenBank/DDBJ whole genome shotgun (WGS) entry which is preliminary data.</text>
</comment>
<sequence length="703" mass="79100">MSAHPAEERITAPASALRTEQGGFSELPAGQPTVNRFSLTKFSKTALGYGPLEEGGDGEDLEVEDEVSLEGDDRRSSWLPRYLRGWGFRAGETPEYSRTAWFTEIDSPLPRPPLREFEGIEWKTISKNPHLFRVGTPVDAEKLSSLLVNHPNQAFVQSVVMVLKEGLWPWANSKPDETYPETWDNAWAPLPSEKERNFINSQCELEVEAERHSPSFGPDLLPGMYSTPVIAVPKPRSEDLRLVANQSAGRYCQNSMVNRTQTRGARLDNLLVFIPQLLAFKKKNPNKKLVLWKSDVSSAFRLVPVHPLWQIKQVVTAGMPTKEEEKKGAWSPKNLRRYVDWRACFGNSGSVRAWASVIGLVVWFAIFELHVETLCCYVDDCYGVGDEEKLELYEPYGEMFHRDQVTLLNLWDSLGIPHRQSKQLWGPTLVIIGFLVDPNNLTVTLPPDSKAELVQQVQEFALSRRRTLHEFQQLTGWVNWSLNVFPLLAPALSNVYEKMRGKSEQSALIFINKAVKEDLLWFAGLAEKSSGVFVFANIDWNPLVEADCVIYGDACLDGMGFWVPSSLTAFAGPTIRNIPVAHLILYWEALTVLAALKWVTSDQSRHGTVERPFRLTIRSDSSNTVDIFSSLRAKPEYNPILIAAAELLISFHIDLRVVHIPGEENVVADALSRGDFEKVHSLYPNASIFNLEPPHLPLGATKK</sequence>
<evidence type="ECO:0000313" key="3">
    <source>
        <dbReference type="Proteomes" id="UP001142393"/>
    </source>
</evidence>
<dbReference type="Proteomes" id="UP001142393">
    <property type="component" value="Unassembled WGS sequence"/>
</dbReference>
<reference evidence="2 3" key="1">
    <citation type="journal article" date="2023" name="Proc. Natl. Acad. Sci. U.S.A.">
        <title>A global phylogenomic analysis of the shiitake genus Lentinula.</title>
        <authorList>
            <person name="Sierra-Patev S."/>
            <person name="Min B."/>
            <person name="Naranjo-Ortiz M."/>
            <person name="Looney B."/>
            <person name="Konkel Z."/>
            <person name="Slot J.C."/>
            <person name="Sakamoto Y."/>
            <person name="Steenwyk J.L."/>
            <person name="Rokas A."/>
            <person name="Carro J."/>
            <person name="Camarero S."/>
            <person name="Ferreira P."/>
            <person name="Molpeceres G."/>
            <person name="Ruiz-Duenas F.J."/>
            <person name="Serrano A."/>
            <person name="Henrissat B."/>
            <person name="Drula E."/>
            <person name="Hughes K.W."/>
            <person name="Mata J.L."/>
            <person name="Ishikawa N.K."/>
            <person name="Vargas-Isla R."/>
            <person name="Ushijima S."/>
            <person name="Smith C.A."/>
            <person name="Donoghue J."/>
            <person name="Ahrendt S."/>
            <person name="Andreopoulos W."/>
            <person name="He G."/>
            <person name="LaButti K."/>
            <person name="Lipzen A."/>
            <person name="Ng V."/>
            <person name="Riley R."/>
            <person name="Sandor L."/>
            <person name="Barry K."/>
            <person name="Martinez A.T."/>
            <person name="Xiao Y."/>
            <person name="Gibbons J.G."/>
            <person name="Terashima K."/>
            <person name="Grigoriev I.V."/>
            <person name="Hibbett D."/>
        </authorList>
    </citation>
    <scope>NUCLEOTIDE SEQUENCE [LARGE SCALE GENOMIC DNA]</scope>
    <source>
        <strain evidence="2 3">TFB7810</strain>
    </source>
</reference>
<dbReference type="AlphaFoldDB" id="A0A9W8U3X5"/>
<feature type="compositionally biased region" description="Basic and acidic residues" evidence="1">
    <location>
        <begin position="1"/>
        <end position="10"/>
    </location>
</feature>
<organism evidence="2 3">
    <name type="scientific">Lentinula detonsa</name>
    <dbReference type="NCBI Taxonomy" id="2804962"/>
    <lineage>
        <taxon>Eukaryota</taxon>
        <taxon>Fungi</taxon>
        <taxon>Dikarya</taxon>
        <taxon>Basidiomycota</taxon>
        <taxon>Agaricomycotina</taxon>
        <taxon>Agaricomycetes</taxon>
        <taxon>Agaricomycetidae</taxon>
        <taxon>Agaricales</taxon>
        <taxon>Marasmiineae</taxon>
        <taxon>Omphalotaceae</taxon>
        <taxon>Lentinula</taxon>
    </lineage>
</organism>
<gene>
    <name evidence="2" type="ORF">DFH05DRAFT_1388146</name>
</gene>
<proteinExistence type="predicted"/>
<dbReference type="InterPro" id="IPR043502">
    <property type="entry name" value="DNA/RNA_pol_sf"/>
</dbReference>
<evidence type="ECO:0000313" key="2">
    <source>
        <dbReference type="EMBL" id="KAJ3751507.1"/>
    </source>
</evidence>
<dbReference type="InterPro" id="IPR052055">
    <property type="entry name" value="Hepadnavirus_pol/RT"/>
</dbReference>
<accession>A0A9W8U3X5</accession>